<evidence type="ECO:0000256" key="3">
    <source>
        <dbReference type="ARBA" id="ARBA00023163"/>
    </source>
</evidence>
<dbReference type="Gene3D" id="1.10.10.60">
    <property type="entry name" value="Homeodomain-like"/>
    <property type="match status" value="2"/>
</dbReference>
<dbReference type="InterPro" id="IPR009057">
    <property type="entry name" value="Homeodomain-like_sf"/>
</dbReference>
<keyword evidence="3" id="KW-0804">Transcription</keyword>
<evidence type="ECO:0000313" key="5">
    <source>
        <dbReference type="EMBL" id="MBI5129347.1"/>
    </source>
</evidence>
<dbReference type="GO" id="GO:0003700">
    <property type="term" value="F:DNA-binding transcription factor activity"/>
    <property type="evidence" value="ECO:0007669"/>
    <property type="project" value="InterPro"/>
</dbReference>
<feature type="domain" description="HTH araC/xylS-type" evidence="4">
    <location>
        <begin position="218"/>
        <end position="316"/>
    </location>
</feature>
<dbReference type="InterPro" id="IPR018062">
    <property type="entry name" value="HTH_AraC-typ_CS"/>
</dbReference>
<name>A0A933RYG9_RHOPL</name>
<accession>A0A933RYG9</accession>
<dbReference type="PROSITE" id="PS01124">
    <property type="entry name" value="HTH_ARAC_FAMILY_2"/>
    <property type="match status" value="1"/>
</dbReference>
<dbReference type="InterPro" id="IPR018060">
    <property type="entry name" value="HTH_AraC"/>
</dbReference>
<dbReference type="PROSITE" id="PS00041">
    <property type="entry name" value="HTH_ARAC_FAMILY_1"/>
    <property type="match status" value="1"/>
</dbReference>
<keyword evidence="1" id="KW-0805">Transcription regulation</keyword>
<dbReference type="PRINTS" id="PR00032">
    <property type="entry name" value="HTHARAC"/>
</dbReference>
<proteinExistence type="predicted"/>
<evidence type="ECO:0000256" key="1">
    <source>
        <dbReference type="ARBA" id="ARBA00023015"/>
    </source>
</evidence>
<dbReference type="InterPro" id="IPR050204">
    <property type="entry name" value="AraC_XylS_family_regulators"/>
</dbReference>
<gene>
    <name evidence="5" type="ORF">HZA66_07885</name>
</gene>
<dbReference type="PANTHER" id="PTHR46796">
    <property type="entry name" value="HTH-TYPE TRANSCRIPTIONAL ACTIVATOR RHAS-RELATED"/>
    <property type="match status" value="1"/>
</dbReference>
<dbReference type="Pfam" id="PF12833">
    <property type="entry name" value="HTH_18"/>
    <property type="match status" value="1"/>
</dbReference>
<dbReference type="SMART" id="SM00342">
    <property type="entry name" value="HTH_ARAC"/>
    <property type="match status" value="1"/>
</dbReference>
<organism evidence="5 6">
    <name type="scientific">Rhodopseudomonas palustris</name>
    <dbReference type="NCBI Taxonomy" id="1076"/>
    <lineage>
        <taxon>Bacteria</taxon>
        <taxon>Pseudomonadati</taxon>
        <taxon>Pseudomonadota</taxon>
        <taxon>Alphaproteobacteria</taxon>
        <taxon>Hyphomicrobiales</taxon>
        <taxon>Nitrobacteraceae</taxon>
        <taxon>Rhodopseudomonas</taxon>
    </lineage>
</organism>
<sequence length="318" mass="35445">MSAYGPVEYCRRDGEWRVSRTEFYGTRLDEHWRGQCTVTSLLVKGRAQSDITVARLTGGPGFGLVEPVPPEEGFAITVELIDYQQGELWLGGRSSVQTELRRNHSVFYDLRHGVEANLEDPFDFLHFHIPRRYFADLAAASGVAATDELRIGSGHGFFDPTMLHLGMAVLPALERPAEANQLFLDHSMMAMCAHIAGTYGVAIEPRVLAKGLAGWRLRRAKDLIASRLNGDISISEIAAECGLTPSYFARQFAEATGTTPHRWLLKMRVQQAKQLMAEGRLSLAEVAIACGFADQSHFTRVFSRETGATPRAWRDHRR</sequence>
<reference evidence="5" key="1">
    <citation type="submission" date="2020-07" db="EMBL/GenBank/DDBJ databases">
        <title>Huge and variable diversity of episymbiotic CPR bacteria and DPANN archaea in groundwater ecosystems.</title>
        <authorList>
            <person name="He C.Y."/>
            <person name="Keren R."/>
            <person name="Whittaker M."/>
            <person name="Farag I.F."/>
            <person name="Doudna J."/>
            <person name="Cate J.H.D."/>
            <person name="Banfield J.F."/>
        </authorList>
    </citation>
    <scope>NUCLEOTIDE SEQUENCE</scope>
    <source>
        <strain evidence="5">NC_groundwater_1818_Pr3_B-0.1um_66_35</strain>
    </source>
</reference>
<dbReference type="InterPro" id="IPR020449">
    <property type="entry name" value="Tscrpt_reg_AraC-type_HTH"/>
</dbReference>
<dbReference type="AlphaFoldDB" id="A0A933RYG9"/>
<dbReference type="GO" id="GO:0043565">
    <property type="term" value="F:sequence-specific DNA binding"/>
    <property type="evidence" value="ECO:0007669"/>
    <property type="project" value="InterPro"/>
</dbReference>
<evidence type="ECO:0000259" key="4">
    <source>
        <dbReference type="PROSITE" id="PS01124"/>
    </source>
</evidence>
<evidence type="ECO:0000313" key="6">
    <source>
        <dbReference type="Proteomes" id="UP000782519"/>
    </source>
</evidence>
<protein>
    <submittedName>
        <fullName evidence="5">Helix-turn-helix transcriptional regulator</fullName>
    </submittedName>
</protein>
<keyword evidence="2" id="KW-0238">DNA-binding</keyword>
<evidence type="ECO:0000256" key="2">
    <source>
        <dbReference type="ARBA" id="ARBA00023125"/>
    </source>
</evidence>
<dbReference type="Proteomes" id="UP000782519">
    <property type="component" value="Unassembled WGS sequence"/>
</dbReference>
<dbReference type="SUPFAM" id="SSF46689">
    <property type="entry name" value="Homeodomain-like"/>
    <property type="match status" value="2"/>
</dbReference>
<dbReference type="EMBL" id="JACRJB010000021">
    <property type="protein sequence ID" value="MBI5129347.1"/>
    <property type="molecule type" value="Genomic_DNA"/>
</dbReference>
<comment type="caution">
    <text evidence="5">The sequence shown here is derived from an EMBL/GenBank/DDBJ whole genome shotgun (WGS) entry which is preliminary data.</text>
</comment>
<dbReference type="PANTHER" id="PTHR46796:SF14">
    <property type="entry name" value="TRANSCRIPTIONAL REGULATORY PROTEIN"/>
    <property type="match status" value="1"/>
</dbReference>